<accession>A0ABP8Q5B3</accession>
<organism evidence="1 2">
    <name type="scientific">Actinoallomurus oryzae</name>
    <dbReference type="NCBI Taxonomy" id="502180"/>
    <lineage>
        <taxon>Bacteria</taxon>
        <taxon>Bacillati</taxon>
        <taxon>Actinomycetota</taxon>
        <taxon>Actinomycetes</taxon>
        <taxon>Streptosporangiales</taxon>
        <taxon>Thermomonosporaceae</taxon>
        <taxon>Actinoallomurus</taxon>
    </lineage>
</organism>
<dbReference type="Proteomes" id="UP001500503">
    <property type="component" value="Unassembled WGS sequence"/>
</dbReference>
<keyword evidence="2" id="KW-1185">Reference proteome</keyword>
<dbReference type="EMBL" id="BAABHF010000022">
    <property type="protein sequence ID" value="GAA4497785.1"/>
    <property type="molecule type" value="Genomic_DNA"/>
</dbReference>
<name>A0ABP8Q5B3_9ACTN</name>
<comment type="caution">
    <text evidence="1">The sequence shown here is derived from an EMBL/GenBank/DDBJ whole genome shotgun (WGS) entry which is preliminary data.</text>
</comment>
<sequence length="181" mass="19300">MDTSAWRVRVYPAPDDADPYPLPGPDRRRVVVTGPATPPTTAVVHRVAIDMRHPGDSGFADEHLLADAGVPGPWPPIADVIVADGPLGRVAALRARCPGCLVAAFGRPGGEYLLEVAADWFARLVPLGPGTVDVWPYASFVHTWTVTGRPLDALDDGCLHDGRTGVRISVMGRPEVWQVAS</sequence>
<proteinExistence type="predicted"/>
<gene>
    <name evidence="1" type="ORF">GCM10023191_041840</name>
</gene>
<evidence type="ECO:0000313" key="2">
    <source>
        <dbReference type="Proteomes" id="UP001500503"/>
    </source>
</evidence>
<dbReference type="RefSeq" id="WP_345466155.1">
    <property type="nucleotide sequence ID" value="NZ_BAABHF010000022.1"/>
</dbReference>
<evidence type="ECO:0000313" key="1">
    <source>
        <dbReference type="EMBL" id="GAA4497785.1"/>
    </source>
</evidence>
<protein>
    <submittedName>
        <fullName evidence="1">Uncharacterized protein</fullName>
    </submittedName>
</protein>
<reference evidence="2" key="1">
    <citation type="journal article" date="2019" name="Int. J. Syst. Evol. Microbiol.">
        <title>The Global Catalogue of Microorganisms (GCM) 10K type strain sequencing project: providing services to taxonomists for standard genome sequencing and annotation.</title>
        <authorList>
            <consortium name="The Broad Institute Genomics Platform"/>
            <consortium name="The Broad Institute Genome Sequencing Center for Infectious Disease"/>
            <person name="Wu L."/>
            <person name="Ma J."/>
        </authorList>
    </citation>
    <scope>NUCLEOTIDE SEQUENCE [LARGE SCALE GENOMIC DNA]</scope>
    <source>
        <strain evidence="2">JCM 17933</strain>
    </source>
</reference>